<dbReference type="InterPro" id="IPR050738">
    <property type="entry name" value="Sulfatase"/>
</dbReference>
<feature type="transmembrane region" description="Helical" evidence="3">
    <location>
        <begin position="228"/>
        <end position="247"/>
    </location>
</feature>
<organism evidence="5 6">
    <name type="scientific">Rohdeia mirabilis</name>
    <dbReference type="NCBI Taxonomy" id="2528008"/>
    <lineage>
        <taxon>Bacteria</taxon>
        <taxon>Pseudomonadati</taxon>
        <taxon>Planctomycetota</taxon>
        <taxon>Planctomycetia</taxon>
        <taxon>Planctomycetia incertae sedis</taxon>
        <taxon>Rohdeia</taxon>
    </lineage>
</organism>
<keyword evidence="3" id="KW-1133">Transmembrane helix</keyword>
<evidence type="ECO:0000313" key="6">
    <source>
        <dbReference type="Proteomes" id="UP000319342"/>
    </source>
</evidence>
<accession>A0A518CZ24</accession>
<feature type="transmembrane region" description="Helical" evidence="3">
    <location>
        <begin position="154"/>
        <end position="173"/>
    </location>
</feature>
<comment type="similarity">
    <text evidence="1">Belongs to the sulfatase family.</text>
</comment>
<dbReference type="EC" id="3.1.6.6" evidence="5"/>
<evidence type="ECO:0000256" key="2">
    <source>
        <dbReference type="ARBA" id="ARBA00022801"/>
    </source>
</evidence>
<dbReference type="OrthoDB" id="9766107at2"/>
<dbReference type="PANTHER" id="PTHR42693">
    <property type="entry name" value="ARYLSULFATASE FAMILY MEMBER"/>
    <property type="match status" value="1"/>
</dbReference>
<feature type="transmembrane region" description="Helical" evidence="3">
    <location>
        <begin position="86"/>
        <end position="108"/>
    </location>
</feature>
<dbReference type="AlphaFoldDB" id="A0A518CZ24"/>
<dbReference type="InterPro" id="IPR017850">
    <property type="entry name" value="Alkaline_phosphatase_core_sf"/>
</dbReference>
<name>A0A518CZ24_9BACT</name>
<protein>
    <submittedName>
        <fullName evidence="5">Choline-sulfatase</fullName>
        <ecNumber evidence="5">3.1.6.6</ecNumber>
    </submittedName>
</protein>
<keyword evidence="3" id="KW-0472">Membrane</keyword>
<gene>
    <name evidence="5" type="primary">betC_6</name>
    <name evidence="5" type="ORF">Pla163_15930</name>
</gene>
<dbReference type="SUPFAM" id="SSF53649">
    <property type="entry name" value="Alkaline phosphatase-like"/>
    <property type="match status" value="1"/>
</dbReference>
<keyword evidence="6" id="KW-1185">Reference proteome</keyword>
<dbReference type="PANTHER" id="PTHR42693:SF53">
    <property type="entry name" value="ENDO-4-O-SULFATASE"/>
    <property type="match status" value="1"/>
</dbReference>
<evidence type="ECO:0000313" key="5">
    <source>
        <dbReference type="EMBL" id="QDU84483.1"/>
    </source>
</evidence>
<dbReference type="Proteomes" id="UP000319342">
    <property type="component" value="Chromosome"/>
</dbReference>
<dbReference type="GO" id="GO:0047753">
    <property type="term" value="F:choline-sulfatase activity"/>
    <property type="evidence" value="ECO:0007669"/>
    <property type="project" value="UniProtKB-EC"/>
</dbReference>
<feature type="domain" description="Sulfatase N-terminal" evidence="4">
    <location>
        <begin position="277"/>
        <end position="586"/>
    </location>
</feature>
<dbReference type="EMBL" id="CP036290">
    <property type="protein sequence ID" value="QDU84483.1"/>
    <property type="molecule type" value="Genomic_DNA"/>
</dbReference>
<evidence type="ECO:0000256" key="1">
    <source>
        <dbReference type="ARBA" id="ARBA00008779"/>
    </source>
</evidence>
<dbReference type="Gene3D" id="3.30.1120.10">
    <property type="match status" value="1"/>
</dbReference>
<dbReference type="GO" id="GO:0004065">
    <property type="term" value="F:arylsulfatase activity"/>
    <property type="evidence" value="ECO:0007669"/>
    <property type="project" value="TreeGrafter"/>
</dbReference>
<evidence type="ECO:0000256" key="3">
    <source>
        <dbReference type="SAM" id="Phobius"/>
    </source>
</evidence>
<feature type="transmembrane region" description="Helical" evidence="3">
    <location>
        <begin position="61"/>
        <end position="79"/>
    </location>
</feature>
<dbReference type="Gene3D" id="3.40.720.10">
    <property type="entry name" value="Alkaline Phosphatase, subunit A"/>
    <property type="match status" value="1"/>
</dbReference>
<reference evidence="5 6" key="1">
    <citation type="submission" date="2019-02" db="EMBL/GenBank/DDBJ databases">
        <title>Deep-cultivation of Planctomycetes and their phenomic and genomic characterization uncovers novel biology.</title>
        <authorList>
            <person name="Wiegand S."/>
            <person name="Jogler M."/>
            <person name="Boedeker C."/>
            <person name="Pinto D."/>
            <person name="Vollmers J."/>
            <person name="Rivas-Marin E."/>
            <person name="Kohn T."/>
            <person name="Peeters S.H."/>
            <person name="Heuer A."/>
            <person name="Rast P."/>
            <person name="Oberbeckmann S."/>
            <person name="Bunk B."/>
            <person name="Jeske O."/>
            <person name="Meyerdierks A."/>
            <person name="Storesund J.E."/>
            <person name="Kallscheuer N."/>
            <person name="Luecker S."/>
            <person name="Lage O.M."/>
            <person name="Pohl T."/>
            <person name="Merkel B.J."/>
            <person name="Hornburger P."/>
            <person name="Mueller R.-W."/>
            <person name="Bruemmer F."/>
            <person name="Labrenz M."/>
            <person name="Spormann A.M."/>
            <person name="Op den Camp H."/>
            <person name="Overmann J."/>
            <person name="Amann R."/>
            <person name="Jetten M.S.M."/>
            <person name="Mascher T."/>
            <person name="Medema M.H."/>
            <person name="Devos D.P."/>
            <person name="Kaster A.-K."/>
            <person name="Ovreas L."/>
            <person name="Rohde M."/>
            <person name="Galperin M.Y."/>
            <person name="Jogler C."/>
        </authorList>
    </citation>
    <scope>NUCLEOTIDE SEQUENCE [LARGE SCALE GENOMIC DNA]</scope>
    <source>
        <strain evidence="5 6">Pla163</strain>
    </source>
</reference>
<sequence>MGPLRTIVLRSTGLAWCLGGALAARHLSTVKHVREFQAVTAEPAGAAERISAWFQRTTVETVGFGVVAALAGLVALALARGDRRRTFGTFFCLVGGLWAWVRHGAYYAEELIPFLSPSQLAVLSLVGWGAAGAGALVAAGIARRLPYAKGANEALTGLGAGLVVALGSELWRASVAAPGGSLKSVTSIAILAGVALLAPLVAAPLGALLQPLRSLFPASDGSSRAHWLTGRVLPALVVLTVIVGAGLRASTPALPAPVYPRLASARPAPAADDRAPRNVVFVLIDTLRADALGCYGYERPTSPRIDALAAAGTVFEDVSSPAPWTKPSTASVLTGLWPSRHGALKHGSQLRTPEGMTTLAEEFAGAGFATAGFVSNPNVKADFDFDRGFDEFFDKPVDDTTAQAALRDSIFGRLLIAVTRHQFNWKYANDIFAMNRHVESWLRTNADEDFFLYVHYIDPHTPYAPPARWRREFAQNHDGFPVHNERRQLVGRDLYDAEVRTSDEGLAQILDLLDELGIADETLIAITSDHGEEFNEKGMFEHGYSIYQAEVFVPLILNGPTVAAQRVDVPVNTVQLPATLLDLAGVRPSGSPPNEPLVFGDAPSLGPWARGGAASEGAKNFVENEFNMGQAPVPDFIHQGIREGSWKLILTEKSRFRPIDTYPFEELYDLATDPGETRNLFYDEEQEDRVERMMGRLKAHRTFLESMGLRDGATKDLSADELEMLRMLGYLEDE</sequence>
<evidence type="ECO:0000259" key="4">
    <source>
        <dbReference type="Pfam" id="PF00884"/>
    </source>
</evidence>
<dbReference type="RefSeq" id="WP_145186108.1">
    <property type="nucleotide sequence ID" value="NZ_CP036290.1"/>
</dbReference>
<keyword evidence="3" id="KW-0812">Transmembrane</keyword>
<feature type="transmembrane region" description="Helical" evidence="3">
    <location>
        <begin position="185"/>
        <end position="208"/>
    </location>
</feature>
<keyword evidence="2 5" id="KW-0378">Hydrolase</keyword>
<dbReference type="InterPro" id="IPR000917">
    <property type="entry name" value="Sulfatase_N"/>
</dbReference>
<proteinExistence type="inferred from homology"/>
<feature type="transmembrane region" description="Helical" evidence="3">
    <location>
        <begin position="120"/>
        <end position="142"/>
    </location>
</feature>
<dbReference type="CDD" id="cd16148">
    <property type="entry name" value="sulfatase_like"/>
    <property type="match status" value="1"/>
</dbReference>
<dbReference type="Pfam" id="PF00884">
    <property type="entry name" value="Sulfatase"/>
    <property type="match status" value="1"/>
</dbReference>